<dbReference type="PROSITE" id="PS51257">
    <property type="entry name" value="PROKAR_LIPOPROTEIN"/>
    <property type="match status" value="1"/>
</dbReference>
<keyword evidence="1" id="KW-0732">Signal</keyword>
<feature type="signal peptide" evidence="1">
    <location>
        <begin position="1"/>
        <end position="26"/>
    </location>
</feature>
<dbReference type="Proteomes" id="UP000696931">
    <property type="component" value="Unassembled WGS sequence"/>
</dbReference>
<evidence type="ECO:0008006" key="4">
    <source>
        <dbReference type="Google" id="ProtNLM"/>
    </source>
</evidence>
<sequence length="376" mass="40274">MTQSRAVRVLGAVLALFVLGALTGCAQKVTTPDSGFQTLEGQTTSDLLLVGFQQPALTESHWLQATTEGASPFYSSSTPIAADSTGRLFGMVFDHTIADALQLYRGDGSGGLAPVYDYTLRPFMKDLPNQRDIFSFQDANATGGGERYVVRGLLQGRVSHESPVSNLALASGTLDETLIPTSPYQFRDSIGTFSWTSDPRAVLYIVNIVDFSEVSGNRTAMVKCNYPTPVYPDPTVTQRVILTTDLGVPFDLRGSRFPVRMLIRVAAVDANFRIVNRLNPGVRTLNTESPGALDPYKFKLVEAAPANFNAFGVLPMGGVRVAFDPFNQDIGAPNRAGGATIAQTAGGRLPVARLPKGLTPGQARKLVESRAGVASR</sequence>
<comment type="caution">
    <text evidence="2">The sequence shown here is derived from an EMBL/GenBank/DDBJ whole genome shotgun (WGS) entry which is preliminary data.</text>
</comment>
<organism evidence="2 3">
    <name type="scientific">Eiseniibacteriota bacterium</name>
    <dbReference type="NCBI Taxonomy" id="2212470"/>
    <lineage>
        <taxon>Bacteria</taxon>
        <taxon>Candidatus Eiseniibacteriota</taxon>
    </lineage>
</organism>
<reference evidence="2" key="1">
    <citation type="submission" date="2020-07" db="EMBL/GenBank/DDBJ databases">
        <title>Huge and variable diversity of episymbiotic CPR bacteria and DPANN archaea in groundwater ecosystems.</title>
        <authorList>
            <person name="He C.Y."/>
            <person name="Keren R."/>
            <person name="Whittaker M."/>
            <person name="Farag I.F."/>
            <person name="Doudna J."/>
            <person name="Cate J.H.D."/>
            <person name="Banfield J.F."/>
        </authorList>
    </citation>
    <scope>NUCLEOTIDE SEQUENCE</scope>
    <source>
        <strain evidence="2">NC_groundwater_1813_Pr3_B-0.1um_71_17</strain>
    </source>
</reference>
<evidence type="ECO:0000313" key="2">
    <source>
        <dbReference type="EMBL" id="MBI5169364.1"/>
    </source>
</evidence>
<feature type="chain" id="PRO_5036728420" description="Lipoprotein" evidence="1">
    <location>
        <begin position="27"/>
        <end position="376"/>
    </location>
</feature>
<evidence type="ECO:0000256" key="1">
    <source>
        <dbReference type="SAM" id="SignalP"/>
    </source>
</evidence>
<dbReference type="EMBL" id="JACRIW010000049">
    <property type="protein sequence ID" value="MBI5169364.1"/>
    <property type="molecule type" value="Genomic_DNA"/>
</dbReference>
<gene>
    <name evidence="2" type="ORF">HZA61_07750</name>
</gene>
<proteinExistence type="predicted"/>
<name>A0A933WAJ7_UNCEI</name>
<dbReference type="AlphaFoldDB" id="A0A933WAJ7"/>
<evidence type="ECO:0000313" key="3">
    <source>
        <dbReference type="Proteomes" id="UP000696931"/>
    </source>
</evidence>
<accession>A0A933WAJ7</accession>
<protein>
    <recommendedName>
        <fullName evidence="4">Lipoprotein</fullName>
    </recommendedName>
</protein>